<dbReference type="STRING" id="1810919.A0A3D8QH42"/>
<dbReference type="RefSeq" id="XP_026598674.1">
    <property type="nucleotide sequence ID" value="XM_026752656.1"/>
</dbReference>
<dbReference type="OrthoDB" id="1405595at2759"/>
<dbReference type="InterPro" id="IPR007219">
    <property type="entry name" value="XnlR_reg_dom"/>
</dbReference>
<comment type="caution">
    <text evidence="10">The sequence shown here is derived from an EMBL/GenBank/DDBJ whole genome shotgun (WGS) entry which is preliminary data.</text>
</comment>
<dbReference type="CDD" id="cd12148">
    <property type="entry name" value="fungal_TF_MHR"/>
    <property type="match status" value="1"/>
</dbReference>
<evidence type="ECO:0000256" key="1">
    <source>
        <dbReference type="ARBA" id="ARBA00004123"/>
    </source>
</evidence>
<name>A0A3D8QH42_9EURO</name>
<accession>A0A3D8QH42</accession>
<dbReference type="GO" id="GO:0000978">
    <property type="term" value="F:RNA polymerase II cis-regulatory region sequence-specific DNA binding"/>
    <property type="evidence" value="ECO:0007669"/>
    <property type="project" value="InterPro"/>
</dbReference>
<evidence type="ECO:0000256" key="7">
    <source>
        <dbReference type="PROSITE-ProRule" id="PRU00042"/>
    </source>
</evidence>
<keyword evidence="6" id="KW-0539">Nucleus</keyword>
<dbReference type="EMBL" id="PVWQ01000017">
    <property type="protein sequence ID" value="RDW61142.1"/>
    <property type="molecule type" value="Genomic_DNA"/>
</dbReference>
<protein>
    <submittedName>
        <fullName evidence="10">Putative C2H2 finger transcription factor</fullName>
    </submittedName>
</protein>
<dbReference type="SMART" id="SM00355">
    <property type="entry name" value="ZnF_C2H2"/>
    <property type="match status" value="2"/>
</dbReference>
<comment type="subcellular location">
    <subcellularLocation>
        <location evidence="1">Nucleus</location>
    </subcellularLocation>
</comment>
<keyword evidence="2" id="KW-0479">Metal-binding</keyword>
<evidence type="ECO:0000256" key="3">
    <source>
        <dbReference type="ARBA" id="ARBA00022737"/>
    </source>
</evidence>
<keyword evidence="3" id="KW-0677">Repeat</keyword>
<dbReference type="PANTHER" id="PTHR40626:SF18">
    <property type="entry name" value="NICOTINATE CATABOLISM CLUSTER-SPECIFIC TRANSCRIPTION FACTOR"/>
    <property type="match status" value="1"/>
</dbReference>
<feature type="region of interest" description="Disordered" evidence="8">
    <location>
        <begin position="99"/>
        <end position="185"/>
    </location>
</feature>
<dbReference type="GO" id="GO:0006351">
    <property type="term" value="P:DNA-templated transcription"/>
    <property type="evidence" value="ECO:0007669"/>
    <property type="project" value="InterPro"/>
</dbReference>
<dbReference type="Proteomes" id="UP000256690">
    <property type="component" value="Unassembled WGS sequence"/>
</dbReference>
<dbReference type="InterPro" id="IPR013087">
    <property type="entry name" value="Znf_C2H2_type"/>
</dbReference>
<keyword evidence="4 7" id="KW-0863">Zinc-finger</keyword>
<feature type="domain" description="C2H2-type" evidence="9">
    <location>
        <begin position="8"/>
        <end position="37"/>
    </location>
</feature>
<dbReference type="InterPro" id="IPR051059">
    <property type="entry name" value="VerF-like"/>
</dbReference>
<dbReference type="AlphaFoldDB" id="A0A3D8QH42"/>
<evidence type="ECO:0000259" key="9">
    <source>
        <dbReference type="PROSITE" id="PS50157"/>
    </source>
</evidence>
<dbReference type="GO" id="GO:0000981">
    <property type="term" value="F:DNA-binding transcription factor activity, RNA polymerase II-specific"/>
    <property type="evidence" value="ECO:0007669"/>
    <property type="project" value="InterPro"/>
</dbReference>
<dbReference type="GO" id="GO:0005634">
    <property type="term" value="C:nucleus"/>
    <property type="evidence" value="ECO:0007669"/>
    <property type="project" value="UniProtKB-SubCell"/>
</dbReference>
<dbReference type="Pfam" id="PF04082">
    <property type="entry name" value="Fungal_trans"/>
    <property type="match status" value="1"/>
</dbReference>
<evidence type="ECO:0000256" key="4">
    <source>
        <dbReference type="ARBA" id="ARBA00022771"/>
    </source>
</evidence>
<feature type="compositionally biased region" description="Low complexity" evidence="8">
    <location>
        <begin position="146"/>
        <end position="161"/>
    </location>
</feature>
<evidence type="ECO:0000256" key="5">
    <source>
        <dbReference type="ARBA" id="ARBA00022833"/>
    </source>
</evidence>
<evidence type="ECO:0000256" key="6">
    <source>
        <dbReference type="ARBA" id="ARBA00023242"/>
    </source>
</evidence>
<evidence type="ECO:0000313" key="11">
    <source>
        <dbReference type="Proteomes" id="UP000256690"/>
    </source>
</evidence>
<dbReference type="GeneID" id="38121010"/>
<dbReference type="PROSITE" id="PS00028">
    <property type="entry name" value="ZINC_FINGER_C2H2_1"/>
    <property type="match status" value="2"/>
</dbReference>
<dbReference type="Gene3D" id="3.30.160.60">
    <property type="entry name" value="Classic Zinc Finger"/>
    <property type="match status" value="1"/>
</dbReference>
<gene>
    <name evidence="10" type="ORF">DSM5745_10640</name>
</gene>
<feature type="compositionally biased region" description="Low complexity" evidence="8">
    <location>
        <begin position="169"/>
        <end position="178"/>
    </location>
</feature>
<reference evidence="10 11" key="1">
    <citation type="journal article" date="2018" name="IMA Fungus">
        <title>IMA Genome-F 9: Draft genome sequence of Annulohypoxylon stygium, Aspergillus mulundensis, Berkeleyomyces basicola (syn. Thielaviopsis basicola), Ceratocystis smalleyi, two Cercospora beticola strains, Coleophoma cylindrospora, Fusarium fracticaudum, Phialophora cf. hyalina, and Morchella septimelata.</title>
        <authorList>
            <person name="Wingfield B.D."/>
            <person name="Bills G.F."/>
            <person name="Dong Y."/>
            <person name="Huang W."/>
            <person name="Nel W.J."/>
            <person name="Swalarsk-Parry B.S."/>
            <person name="Vaghefi N."/>
            <person name="Wilken P.M."/>
            <person name="An Z."/>
            <person name="de Beer Z.W."/>
            <person name="De Vos L."/>
            <person name="Chen L."/>
            <person name="Duong T.A."/>
            <person name="Gao Y."/>
            <person name="Hammerbacher A."/>
            <person name="Kikkert J.R."/>
            <person name="Li Y."/>
            <person name="Li H."/>
            <person name="Li K."/>
            <person name="Li Q."/>
            <person name="Liu X."/>
            <person name="Ma X."/>
            <person name="Naidoo K."/>
            <person name="Pethybridge S.J."/>
            <person name="Sun J."/>
            <person name="Steenkamp E.T."/>
            <person name="van der Nest M.A."/>
            <person name="van Wyk S."/>
            <person name="Wingfield M.J."/>
            <person name="Xiong C."/>
            <person name="Yue Q."/>
            <person name="Zhang X."/>
        </authorList>
    </citation>
    <scope>NUCLEOTIDE SEQUENCE [LARGE SCALE GENOMIC DNA]</scope>
    <source>
        <strain evidence="10 11">DSM 5745</strain>
    </source>
</reference>
<proteinExistence type="predicted"/>
<dbReference type="PROSITE" id="PS50157">
    <property type="entry name" value="ZINC_FINGER_C2H2_2"/>
    <property type="match status" value="2"/>
</dbReference>
<keyword evidence="11" id="KW-1185">Reference proteome</keyword>
<organism evidence="10 11">
    <name type="scientific">Aspergillus mulundensis</name>
    <dbReference type="NCBI Taxonomy" id="1810919"/>
    <lineage>
        <taxon>Eukaryota</taxon>
        <taxon>Fungi</taxon>
        <taxon>Dikarya</taxon>
        <taxon>Ascomycota</taxon>
        <taxon>Pezizomycotina</taxon>
        <taxon>Eurotiomycetes</taxon>
        <taxon>Eurotiomycetidae</taxon>
        <taxon>Eurotiales</taxon>
        <taxon>Aspergillaceae</taxon>
        <taxon>Aspergillus</taxon>
        <taxon>Aspergillus subgen. Nidulantes</taxon>
    </lineage>
</organism>
<dbReference type="PANTHER" id="PTHR40626">
    <property type="entry name" value="MIP31509P"/>
    <property type="match status" value="1"/>
</dbReference>
<evidence type="ECO:0000256" key="8">
    <source>
        <dbReference type="SAM" id="MobiDB-lite"/>
    </source>
</evidence>
<keyword evidence="5" id="KW-0862">Zinc</keyword>
<sequence length="875" mass="95630">MKEPSKKHTCSHPGCTKAFTRAEHLRRHSLNHEAGSQSHGHTCPRCMTHFSRPDLLSRHMDRHAKKDAEAGGVGRGVLETRKRMRRAEDGSIVVRPPKRARHGVQKTGAALSVSAESSSSSAGELEMGMGMGSEGSPDLAHPHPHSYPYAHAQAHPHAQAPVSPPRSAGDPVSVSGVSFDDDDPDPLLAPMMPSGPFEPYVEPIPGQFDAADGSWGAGLGDMMLDTATDFNLPFAATGNYNWLFDVSSLDDAFNLDLPLPLGPDLVPFANADNDGANFDVSGPDNAVQDMLNLDLDIDLKGLPLPEYEHATGQDGSSVLLQAASFVERSTSNNHGDNSKRTDFPDLDWMAGAPPVENTVPLRPQLTDDARRGILALIAQSPPVDIHGQPLNLDSPLLSLSSLQTYSDLFFSRFNTTYPLIHPATFDPNAIEPVFLAAILSMGATYSTREAHRLAVGIHDSLRTTLFCNAAFSPQPELWVLQAMLLIDCFGKMRAGPRQRETAQLFHCVLIKLIRRSTCCSIRSQIEPLGGMEGADLEQTWKDAMAAEQRKRLALQCFMWDTQHAVLFSQSLCMSAFEIRSALPCCPGAWDAHTAEEWARHAARDPERLFLPVLKGYITPGAMSRPRDLNGPSRMVVLHGLMSISADLKRRDQTTLRGMPERVGAWAPRMGRAYDLWKADFDADVLNMKLGPVRVSADEMRRFTTLKGAAMALYRAASLALHVEVLDLQIAAGACQILGRVVSGQDRDRSRLMLARWLAGSSSATASRHAACLLQDAVLSLHDWDQTDAFHFPWCLYLATLTVWAFHARDDLPKKPTDLSSLIVAMTSAGDELEALGGQYDTRPLVRAMAQQLATVRWAVVHDAMKVLVNLASDSV</sequence>
<dbReference type="GO" id="GO:0008270">
    <property type="term" value="F:zinc ion binding"/>
    <property type="evidence" value="ECO:0007669"/>
    <property type="project" value="UniProtKB-KW"/>
</dbReference>
<dbReference type="GO" id="GO:0000785">
    <property type="term" value="C:chromatin"/>
    <property type="evidence" value="ECO:0007669"/>
    <property type="project" value="TreeGrafter"/>
</dbReference>
<evidence type="ECO:0000313" key="10">
    <source>
        <dbReference type="EMBL" id="RDW61142.1"/>
    </source>
</evidence>
<feature type="compositionally biased region" description="Low complexity" evidence="8">
    <location>
        <begin position="108"/>
        <end position="128"/>
    </location>
</feature>
<feature type="domain" description="C2H2-type" evidence="9">
    <location>
        <begin position="41"/>
        <end position="68"/>
    </location>
</feature>
<evidence type="ECO:0000256" key="2">
    <source>
        <dbReference type="ARBA" id="ARBA00022723"/>
    </source>
</evidence>